<protein>
    <submittedName>
        <fullName evidence="2">Uncharacterized protein</fullName>
    </submittedName>
</protein>
<evidence type="ECO:0000313" key="3">
    <source>
        <dbReference type="Proteomes" id="UP000193719"/>
    </source>
</evidence>
<feature type="region of interest" description="Disordered" evidence="1">
    <location>
        <begin position="42"/>
        <end position="85"/>
    </location>
</feature>
<accession>A0A1Y1VFA5</accession>
<dbReference type="OrthoDB" id="2158254at2759"/>
<reference evidence="2 3" key="2">
    <citation type="submission" date="2016-08" db="EMBL/GenBank/DDBJ databases">
        <title>Pervasive Adenine N6-methylation of Active Genes in Fungi.</title>
        <authorList>
            <consortium name="DOE Joint Genome Institute"/>
            <person name="Mondo S.J."/>
            <person name="Dannebaum R.O."/>
            <person name="Kuo R.C."/>
            <person name="Labutti K."/>
            <person name="Haridas S."/>
            <person name="Kuo A."/>
            <person name="Salamov A."/>
            <person name="Ahrendt S.R."/>
            <person name="Lipzen A."/>
            <person name="Sullivan W."/>
            <person name="Andreopoulos W.B."/>
            <person name="Clum A."/>
            <person name="Lindquist E."/>
            <person name="Daum C."/>
            <person name="Ramamoorthy G.K."/>
            <person name="Gryganskyi A."/>
            <person name="Culley D."/>
            <person name="Magnuson J.K."/>
            <person name="James T.Y."/>
            <person name="O'Malley M.A."/>
            <person name="Stajich J.E."/>
            <person name="Spatafora J.W."/>
            <person name="Visel A."/>
            <person name="Grigoriev I.V."/>
        </authorList>
    </citation>
    <scope>NUCLEOTIDE SEQUENCE [LARGE SCALE GENOMIC DNA]</scope>
    <source>
        <strain evidence="3">finn</strain>
    </source>
</reference>
<dbReference type="Proteomes" id="UP000193719">
    <property type="component" value="Unassembled WGS sequence"/>
</dbReference>
<comment type="caution">
    <text evidence="2">The sequence shown here is derived from an EMBL/GenBank/DDBJ whole genome shotgun (WGS) entry which is preliminary data.</text>
</comment>
<reference evidence="2 3" key="1">
    <citation type="submission" date="2016-08" db="EMBL/GenBank/DDBJ databases">
        <title>Genomes of anaerobic fungi encode conserved fungal cellulosomes for biomass hydrolysis.</title>
        <authorList>
            <consortium name="DOE Joint Genome Institute"/>
            <person name="Haitjema C.H."/>
            <person name="Gilmore S.P."/>
            <person name="Henske J.K."/>
            <person name="Solomon K.V."/>
            <person name="De Groot R."/>
            <person name="Kuo A."/>
            <person name="Mondo S.J."/>
            <person name="Salamov A.A."/>
            <person name="Labutti K."/>
            <person name="Zhao Z."/>
            <person name="Chiniquy J."/>
            <person name="Barry K."/>
            <person name="Brewer H.M."/>
            <person name="Purvine S.O."/>
            <person name="Wright A.T."/>
            <person name="Boxma B."/>
            <person name="Van Alen T."/>
            <person name="Hackstein J.H."/>
            <person name="Baker S.E."/>
            <person name="Grigoriev I.V."/>
            <person name="O'Malley M.A."/>
        </authorList>
    </citation>
    <scope>NUCLEOTIDE SEQUENCE [LARGE SCALE GENOMIC DNA]</scope>
    <source>
        <strain evidence="3">finn</strain>
    </source>
</reference>
<organism evidence="2 3">
    <name type="scientific">Piromyces finnis</name>
    <dbReference type="NCBI Taxonomy" id="1754191"/>
    <lineage>
        <taxon>Eukaryota</taxon>
        <taxon>Fungi</taxon>
        <taxon>Fungi incertae sedis</taxon>
        <taxon>Chytridiomycota</taxon>
        <taxon>Chytridiomycota incertae sedis</taxon>
        <taxon>Neocallimastigomycetes</taxon>
        <taxon>Neocallimastigales</taxon>
        <taxon>Neocallimastigaceae</taxon>
        <taxon>Piromyces</taxon>
    </lineage>
</organism>
<dbReference type="AlphaFoldDB" id="A0A1Y1VFA5"/>
<feature type="compositionally biased region" description="Low complexity" evidence="1">
    <location>
        <begin position="42"/>
        <end position="56"/>
    </location>
</feature>
<evidence type="ECO:0000313" key="2">
    <source>
        <dbReference type="EMBL" id="ORX54796.1"/>
    </source>
</evidence>
<evidence type="ECO:0000256" key="1">
    <source>
        <dbReference type="SAM" id="MobiDB-lite"/>
    </source>
</evidence>
<sequence length="257" mass="29487">MIYSSIHFQSTSDTIKYNAHQNQNVNINSRIVNNTNNIINNNSNNSNNINTKNVTIMNPPSVKRRGGPREGAGRKRKNGPKALTYTPTPEVAQFLNSKKQCNESIQQIITRCILEFKMLEATDLKHKDEVSQLWSQVFTLEQNLCQCKQELKNYKDKYHLICSLKHNKNESENKNMMLISPSESSSFSVVDSIYNEPLMDINISTPTSFANNSFIYNENSFISNEINISSNNFCNKDNESEYITKNNNENLNVNKRQ</sequence>
<keyword evidence="3" id="KW-1185">Reference proteome</keyword>
<name>A0A1Y1VFA5_9FUNG</name>
<dbReference type="EMBL" id="MCFH01000010">
    <property type="protein sequence ID" value="ORX54796.1"/>
    <property type="molecule type" value="Genomic_DNA"/>
</dbReference>
<proteinExistence type="predicted"/>
<gene>
    <name evidence="2" type="ORF">BCR36DRAFT_11662</name>
</gene>